<accession>A0ABW4YQ90</accession>
<protein>
    <recommendedName>
        <fullName evidence="4">YvrJ family protein</fullName>
    </recommendedName>
</protein>
<evidence type="ECO:0000256" key="1">
    <source>
        <dbReference type="SAM" id="Phobius"/>
    </source>
</evidence>
<comment type="caution">
    <text evidence="2">The sequence shown here is derived from an EMBL/GenBank/DDBJ whole genome shotgun (WGS) entry which is preliminary data.</text>
</comment>
<dbReference type="Proteomes" id="UP001597362">
    <property type="component" value="Unassembled WGS sequence"/>
</dbReference>
<evidence type="ECO:0008006" key="4">
    <source>
        <dbReference type="Google" id="ProtNLM"/>
    </source>
</evidence>
<name>A0ABW4YQ90_9BACL</name>
<keyword evidence="1" id="KW-0812">Transmembrane</keyword>
<feature type="transmembrane region" description="Helical" evidence="1">
    <location>
        <begin position="12"/>
        <end position="34"/>
    </location>
</feature>
<dbReference type="RefSeq" id="WP_377775292.1">
    <property type="nucleotide sequence ID" value="NZ_JBHUHO010000047.1"/>
</dbReference>
<sequence>MDQRHEAWNDYLNSVSGIMSYQLLCTLVWMPVLFSKANNQLQNKINKVNPIINSAFDILDVLTGKKEG</sequence>
<reference evidence="3" key="1">
    <citation type="journal article" date="2019" name="Int. J. Syst. Evol. Microbiol.">
        <title>The Global Catalogue of Microorganisms (GCM) 10K type strain sequencing project: providing services to taxonomists for standard genome sequencing and annotation.</title>
        <authorList>
            <consortium name="The Broad Institute Genomics Platform"/>
            <consortium name="The Broad Institute Genome Sequencing Center for Infectious Disease"/>
            <person name="Wu L."/>
            <person name="Ma J."/>
        </authorList>
    </citation>
    <scope>NUCLEOTIDE SEQUENCE [LARGE SCALE GENOMIC DNA]</scope>
    <source>
        <strain evidence="3">GH52</strain>
    </source>
</reference>
<gene>
    <name evidence="2" type="ORF">ACFSJH_19420</name>
</gene>
<keyword evidence="3" id="KW-1185">Reference proteome</keyword>
<keyword evidence="1" id="KW-1133">Transmembrane helix</keyword>
<evidence type="ECO:0000313" key="2">
    <source>
        <dbReference type="EMBL" id="MFD2117907.1"/>
    </source>
</evidence>
<evidence type="ECO:0000313" key="3">
    <source>
        <dbReference type="Proteomes" id="UP001597362"/>
    </source>
</evidence>
<proteinExistence type="predicted"/>
<dbReference type="EMBL" id="JBHUHO010000047">
    <property type="protein sequence ID" value="MFD2117907.1"/>
    <property type="molecule type" value="Genomic_DNA"/>
</dbReference>
<keyword evidence="1" id="KW-0472">Membrane</keyword>
<organism evidence="2 3">
    <name type="scientific">Paenibacillus yanchengensis</name>
    <dbReference type="NCBI Taxonomy" id="2035833"/>
    <lineage>
        <taxon>Bacteria</taxon>
        <taxon>Bacillati</taxon>
        <taxon>Bacillota</taxon>
        <taxon>Bacilli</taxon>
        <taxon>Bacillales</taxon>
        <taxon>Paenibacillaceae</taxon>
        <taxon>Paenibacillus</taxon>
    </lineage>
</organism>